<reference evidence="2" key="1">
    <citation type="submission" date="2002-09" db="EMBL/GenBank/DDBJ databases">
        <title>Oryza sativa nipponbare(GA3) genomic DNA, chromosome 9, PAC clone:P0027G10.</title>
        <authorList>
            <person name="Sasaki T."/>
            <person name="Matsumoto T."/>
            <person name="Katayose Y."/>
        </authorList>
    </citation>
    <scope>NUCLEOTIDE SEQUENCE</scope>
</reference>
<dbReference type="EMBL" id="AP005702">
    <property type="protein sequence ID" value="BAD26075.1"/>
    <property type="molecule type" value="Genomic_DNA"/>
</dbReference>
<feature type="region of interest" description="Disordered" evidence="1">
    <location>
        <begin position="46"/>
        <end position="150"/>
    </location>
</feature>
<feature type="compositionally biased region" description="Low complexity" evidence="1">
    <location>
        <begin position="99"/>
        <end position="113"/>
    </location>
</feature>
<dbReference type="Proteomes" id="UP000000763">
    <property type="component" value="Chromosome 9"/>
</dbReference>
<evidence type="ECO:0000313" key="3">
    <source>
        <dbReference type="EMBL" id="BAD26309.1"/>
    </source>
</evidence>
<proteinExistence type="predicted"/>
<gene>
    <name evidence="3" type="ORF">OSJNBa0041C07.50</name>
    <name evidence="2" type="ORF">P0027G10.5</name>
</gene>
<evidence type="ECO:0000256" key="1">
    <source>
        <dbReference type="SAM" id="MobiDB-lite"/>
    </source>
</evidence>
<accession>Q6H4P0</accession>
<dbReference type="AlphaFoldDB" id="Q6H4P0"/>
<name>Q6H4P0_ORYSJ</name>
<sequence length="150" mass="15415">METKTEMMMMERGPHEEIRPAGSLFSTSPLSLPLLLYLSSLSMCRDEGRRGGAGPAGAAAARPPDPAGAGGEARRRPSRQIRQGREGRRVAEPAGAATVARLPDPAGAAAVARPPDPAGARGGVVADDGSGAVARWRPTAGGEAAEARRR</sequence>
<dbReference type="EMBL" id="AP005838">
    <property type="protein sequence ID" value="BAD26309.1"/>
    <property type="molecule type" value="Genomic_DNA"/>
</dbReference>
<reference evidence="4" key="4">
    <citation type="journal article" date="2008" name="Nucleic Acids Res.">
        <title>The rice annotation project database (RAP-DB): 2008 update.</title>
        <authorList>
            <consortium name="The rice annotation project (RAP)"/>
        </authorList>
    </citation>
    <scope>GENOME REANNOTATION</scope>
    <source>
        <strain evidence="4">cv. Nipponbare</strain>
    </source>
</reference>
<feature type="compositionally biased region" description="Low complexity" evidence="1">
    <location>
        <begin position="123"/>
        <end position="144"/>
    </location>
</feature>
<reference evidence="4" key="3">
    <citation type="journal article" date="2005" name="Nature">
        <title>The map-based sequence of the rice genome.</title>
        <authorList>
            <consortium name="International rice genome sequencing project (IRGSP)"/>
            <person name="Matsumoto T."/>
            <person name="Wu J."/>
            <person name="Kanamori H."/>
            <person name="Katayose Y."/>
            <person name="Fujisawa M."/>
            <person name="Namiki N."/>
            <person name="Mizuno H."/>
            <person name="Yamamoto K."/>
            <person name="Antonio B.A."/>
            <person name="Baba T."/>
            <person name="Sakata K."/>
            <person name="Nagamura Y."/>
            <person name="Aoki H."/>
            <person name="Arikawa K."/>
            <person name="Arita K."/>
            <person name="Bito T."/>
            <person name="Chiden Y."/>
            <person name="Fujitsuka N."/>
            <person name="Fukunaka R."/>
            <person name="Hamada M."/>
            <person name="Harada C."/>
            <person name="Hayashi A."/>
            <person name="Hijishita S."/>
            <person name="Honda M."/>
            <person name="Hosokawa S."/>
            <person name="Ichikawa Y."/>
            <person name="Idonuma A."/>
            <person name="Iijima M."/>
            <person name="Ikeda M."/>
            <person name="Ikeno M."/>
            <person name="Ito K."/>
            <person name="Ito S."/>
            <person name="Ito T."/>
            <person name="Ito Y."/>
            <person name="Ito Y."/>
            <person name="Iwabuchi A."/>
            <person name="Kamiya K."/>
            <person name="Karasawa W."/>
            <person name="Kurita K."/>
            <person name="Katagiri S."/>
            <person name="Kikuta A."/>
            <person name="Kobayashi H."/>
            <person name="Kobayashi N."/>
            <person name="Machita K."/>
            <person name="Maehara T."/>
            <person name="Masukawa M."/>
            <person name="Mizubayashi T."/>
            <person name="Mukai Y."/>
            <person name="Nagasaki H."/>
            <person name="Nagata Y."/>
            <person name="Naito S."/>
            <person name="Nakashima M."/>
            <person name="Nakama Y."/>
            <person name="Nakamichi Y."/>
            <person name="Nakamura M."/>
            <person name="Meguro A."/>
            <person name="Negishi M."/>
            <person name="Ohta I."/>
            <person name="Ohta T."/>
            <person name="Okamoto M."/>
            <person name="Ono N."/>
            <person name="Saji S."/>
            <person name="Sakaguchi M."/>
            <person name="Sakai K."/>
            <person name="Shibata M."/>
            <person name="Shimokawa T."/>
            <person name="Song J."/>
            <person name="Takazaki Y."/>
            <person name="Terasawa K."/>
            <person name="Tsugane M."/>
            <person name="Tsuji K."/>
            <person name="Ueda S."/>
            <person name="Waki K."/>
            <person name="Yamagata H."/>
            <person name="Yamamoto M."/>
            <person name="Yamamoto S."/>
            <person name="Yamane H."/>
            <person name="Yoshiki S."/>
            <person name="Yoshihara R."/>
            <person name="Yukawa K."/>
            <person name="Zhong H."/>
            <person name="Yano M."/>
            <person name="Yuan Q."/>
            <person name="Ouyang S."/>
            <person name="Liu J."/>
            <person name="Jones K.M."/>
            <person name="Gansberger K."/>
            <person name="Moffat K."/>
            <person name="Hill J."/>
            <person name="Bera J."/>
            <person name="Fadrosh D."/>
            <person name="Jin S."/>
            <person name="Johri S."/>
            <person name="Kim M."/>
            <person name="Overton L."/>
            <person name="Reardon M."/>
            <person name="Tsitrin T."/>
            <person name="Vuong H."/>
            <person name="Weaver B."/>
            <person name="Ciecko A."/>
            <person name="Tallon L."/>
            <person name="Jackson J."/>
            <person name="Pai G."/>
            <person name="Aken S.V."/>
            <person name="Utterback T."/>
            <person name="Reidmuller S."/>
            <person name="Feldblyum T."/>
            <person name="Hsiao J."/>
            <person name="Zismann V."/>
            <person name="Iobst S."/>
            <person name="de Vazeille A.R."/>
            <person name="Buell C.R."/>
            <person name="Ying K."/>
            <person name="Li Y."/>
            <person name="Lu T."/>
            <person name="Huang Y."/>
            <person name="Zhao Q."/>
            <person name="Feng Q."/>
            <person name="Zhang L."/>
            <person name="Zhu J."/>
            <person name="Weng Q."/>
            <person name="Mu J."/>
            <person name="Lu Y."/>
            <person name="Fan D."/>
            <person name="Liu Y."/>
            <person name="Guan J."/>
            <person name="Zhang Y."/>
            <person name="Yu S."/>
            <person name="Liu X."/>
            <person name="Zhang Y."/>
            <person name="Hong G."/>
            <person name="Han B."/>
            <person name="Choisne N."/>
            <person name="Demange N."/>
            <person name="Orjeda G."/>
            <person name="Samain S."/>
            <person name="Cattolico L."/>
            <person name="Pelletier E."/>
            <person name="Couloux A."/>
            <person name="Segurens B."/>
            <person name="Wincker P."/>
            <person name="D'Hont A."/>
            <person name="Scarpelli C."/>
            <person name="Weissenbach J."/>
            <person name="Salanoubat M."/>
            <person name="Quetier F."/>
            <person name="Yu Y."/>
            <person name="Kim H.R."/>
            <person name="Rambo T."/>
            <person name="Currie J."/>
            <person name="Collura K."/>
            <person name="Luo M."/>
            <person name="Yang T."/>
            <person name="Ammiraju J.S.S."/>
            <person name="Engler F."/>
            <person name="Soderlund C."/>
            <person name="Wing R.A."/>
            <person name="Palmer L.E."/>
            <person name="de la Bastide M."/>
            <person name="Spiegel L."/>
            <person name="Nascimento L."/>
            <person name="Zutavern T."/>
            <person name="O'Shaughnessy A."/>
            <person name="Dike S."/>
            <person name="Dedhia N."/>
            <person name="Preston R."/>
            <person name="Balija V."/>
            <person name="McCombie W.R."/>
            <person name="Chow T."/>
            <person name="Chen H."/>
            <person name="Chung M."/>
            <person name="Chen C."/>
            <person name="Shaw J."/>
            <person name="Wu H."/>
            <person name="Hsiao K."/>
            <person name="Chao Y."/>
            <person name="Chu M."/>
            <person name="Cheng C."/>
            <person name="Hour A."/>
            <person name="Lee P."/>
            <person name="Lin S."/>
            <person name="Lin Y."/>
            <person name="Liou J."/>
            <person name="Liu S."/>
            <person name="Hsing Y."/>
            <person name="Raghuvanshi S."/>
            <person name="Mohanty A."/>
            <person name="Bharti A.K."/>
            <person name="Gaur A."/>
            <person name="Gupta V."/>
            <person name="Kumar D."/>
            <person name="Ravi V."/>
            <person name="Vij S."/>
            <person name="Kapur A."/>
            <person name="Khurana P."/>
            <person name="Khurana P."/>
            <person name="Khurana J.P."/>
            <person name="Tyagi A.K."/>
            <person name="Gaikwad K."/>
            <person name="Singh A."/>
            <person name="Dalal V."/>
            <person name="Srivastava S."/>
            <person name="Dixit A."/>
            <person name="Pal A.K."/>
            <person name="Ghazi I.A."/>
            <person name="Yadav M."/>
            <person name="Pandit A."/>
            <person name="Bhargava A."/>
            <person name="Sureshbabu K."/>
            <person name="Batra K."/>
            <person name="Sharma T.R."/>
            <person name="Mohapatra T."/>
            <person name="Singh N.K."/>
            <person name="Messing J."/>
            <person name="Nelson A.B."/>
            <person name="Fuks G."/>
            <person name="Kavchok S."/>
            <person name="Keizer G."/>
            <person name="Linton E."/>
            <person name="Llaca V."/>
            <person name="Song R."/>
            <person name="Tanyolac B."/>
            <person name="Young S."/>
            <person name="Ho-Il K."/>
            <person name="Hahn J.H."/>
            <person name="Sangsakoo G."/>
            <person name="Vanavichit A."/>
            <person name="de Mattos Luiz.A.T."/>
            <person name="Zimmer P.D."/>
            <person name="Malone G."/>
            <person name="Dellagostin O."/>
            <person name="de Oliveira A.C."/>
            <person name="Bevan M."/>
            <person name="Bancroft I."/>
            <person name="Minx P."/>
            <person name="Cordum H."/>
            <person name="Wilson R."/>
            <person name="Cheng Z."/>
            <person name="Jin W."/>
            <person name="Jiang J."/>
            <person name="Leong S.A."/>
            <person name="Iwama H."/>
            <person name="Gojobori T."/>
            <person name="Itoh T."/>
            <person name="Niimura Y."/>
            <person name="Fujii Y."/>
            <person name="Habara T."/>
            <person name="Sakai H."/>
            <person name="Sato Y."/>
            <person name="Wilson G."/>
            <person name="Kumar K."/>
            <person name="McCouch S."/>
            <person name="Juretic N."/>
            <person name="Hoen D."/>
            <person name="Wright S."/>
            <person name="Bruskiewich R."/>
            <person name="Bureau T."/>
            <person name="Miyao A."/>
            <person name="Hirochika H."/>
            <person name="Nishikawa T."/>
            <person name="Kadowaki K."/>
            <person name="Sugiura M."/>
            <person name="Burr B."/>
            <person name="Sasaki T."/>
        </authorList>
    </citation>
    <scope>NUCLEOTIDE SEQUENCE [LARGE SCALE GENOMIC DNA]</scope>
    <source>
        <strain evidence="4">cv. Nipponbare</strain>
    </source>
</reference>
<protein>
    <submittedName>
        <fullName evidence="3">Uncharacterized protein</fullName>
    </submittedName>
</protein>
<reference evidence="3" key="2">
    <citation type="submission" date="2002-10" db="EMBL/GenBank/DDBJ databases">
        <title>Oryza sativa nipponbare(GA3) genomic DNA, chromosome 9, BAC clone:OSJNBa0041C07.</title>
        <authorList>
            <person name="Sasaki T."/>
            <person name="Matsumoto T."/>
            <person name="Katayose Y."/>
        </authorList>
    </citation>
    <scope>NUCLEOTIDE SEQUENCE</scope>
</reference>
<evidence type="ECO:0000313" key="2">
    <source>
        <dbReference type="EMBL" id="BAD26075.1"/>
    </source>
</evidence>
<evidence type="ECO:0000313" key="4">
    <source>
        <dbReference type="Proteomes" id="UP000000763"/>
    </source>
</evidence>
<organism evidence="3 4">
    <name type="scientific">Oryza sativa subsp. japonica</name>
    <name type="common">Rice</name>
    <dbReference type="NCBI Taxonomy" id="39947"/>
    <lineage>
        <taxon>Eukaryota</taxon>
        <taxon>Viridiplantae</taxon>
        <taxon>Streptophyta</taxon>
        <taxon>Embryophyta</taxon>
        <taxon>Tracheophyta</taxon>
        <taxon>Spermatophyta</taxon>
        <taxon>Magnoliopsida</taxon>
        <taxon>Liliopsida</taxon>
        <taxon>Poales</taxon>
        <taxon>Poaceae</taxon>
        <taxon>BOP clade</taxon>
        <taxon>Oryzoideae</taxon>
        <taxon>Oryzeae</taxon>
        <taxon>Oryzinae</taxon>
        <taxon>Oryza</taxon>
        <taxon>Oryza sativa</taxon>
    </lineage>
</organism>